<name>A0A242N5V0_CABSO</name>
<dbReference type="Proteomes" id="UP000195221">
    <property type="component" value="Unassembled WGS sequence"/>
</dbReference>
<dbReference type="AlphaFoldDB" id="A0A242N5V0"/>
<accession>A0A242N5V0</accession>
<gene>
    <name evidence="1" type="ORF">PAMC26577_02810</name>
</gene>
<sequence length="39" mass="4446">MSALQHRMKRLWSMRLVVLVRQPTNGRKGKTFGGICMTG</sequence>
<proteinExistence type="predicted"/>
<organism evidence="1 2">
    <name type="scientific">Caballeronia sordidicola</name>
    <name type="common">Burkholderia sordidicola</name>
    <dbReference type="NCBI Taxonomy" id="196367"/>
    <lineage>
        <taxon>Bacteria</taxon>
        <taxon>Pseudomonadati</taxon>
        <taxon>Pseudomonadota</taxon>
        <taxon>Betaproteobacteria</taxon>
        <taxon>Burkholderiales</taxon>
        <taxon>Burkholderiaceae</taxon>
        <taxon>Caballeronia</taxon>
    </lineage>
</organism>
<reference evidence="1 2" key="1">
    <citation type="submission" date="2017-03" db="EMBL/GenBank/DDBJ databases">
        <title>Genome analysis of strain PAMC 26577.</title>
        <authorList>
            <person name="Oh H.-M."/>
            <person name="Yang J.-A."/>
        </authorList>
    </citation>
    <scope>NUCLEOTIDE SEQUENCE [LARGE SCALE GENOMIC DNA]</scope>
    <source>
        <strain evidence="1 2">PAMC 26577</strain>
    </source>
</reference>
<dbReference type="EMBL" id="NBTZ01000019">
    <property type="protein sequence ID" value="OTP78973.1"/>
    <property type="molecule type" value="Genomic_DNA"/>
</dbReference>
<protein>
    <submittedName>
        <fullName evidence="1">Uncharacterized protein</fullName>
    </submittedName>
</protein>
<comment type="caution">
    <text evidence="1">The sequence shown here is derived from an EMBL/GenBank/DDBJ whole genome shotgun (WGS) entry which is preliminary data.</text>
</comment>
<evidence type="ECO:0000313" key="1">
    <source>
        <dbReference type="EMBL" id="OTP78973.1"/>
    </source>
</evidence>
<evidence type="ECO:0000313" key="2">
    <source>
        <dbReference type="Proteomes" id="UP000195221"/>
    </source>
</evidence>